<evidence type="ECO:0000256" key="5">
    <source>
        <dbReference type="ARBA" id="ARBA00023065"/>
    </source>
</evidence>
<feature type="transmembrane region" description="Helical" evidence="8">
    <location>
        <begin position="48"/>
        <end position="66"/>
    </location>
</feature>
<evidence type="ECO:0000256" key="7">
    <source>
        <dbReference type="SAM" id="MobiDB-lite"/>
    </source>
</evidence>
<name>L8H7S3_ACACF</name>
<feature type="region of interest" description="Disordered" evidence="7">
    <location>
        <begin position="646"/>
        <end position="678"/>
    </location>
</feature>
<feature type="compositionally biased region" description="Basic and acidic residues" evidence="7">
    <location>
        <begin position="739"/>
        <end position="748"/>
    </location>
</feature>
<keyword evidence="4 8" id="KW-1133">Transmembrane helix</keyword>
<dbReference type="InterPro" id="IPR050794">
    <property type="entry name" value="CPA2_transporter"/>
</dbReference>
<gene>
    <name evidence="10" type="ORF">ACA1_285190</name>
</gene>
<dbReference type="Gene3D" id="3.40.50.12370">
    <property type="match status" value="1"/>
</dbReference>
<feature type="region of interest" description="Disordered" evidence="7">
    <location>
        <begin position="712"/>
        <end position="771"/>
    </location>
</feature>
<evidence type="ECO:0000256" key="4">
    <source>
        <dbReference type="ARBA" id="ARBA00022989"/>
    </source>
</evidence>
<dbReference type="VEuPathDB" id="AmoebaDB:ACA1_285190"/>
<evidence type="ECO:0000256" key="3">
    <source>
        <dbReference type="ARBA" id="ARBA00022692"/>
    </source>
</evidence>
<dbReference type="Gene3D" id="1.20.1530.20">
    <property type="match status" value="1"/>
</dbReference>
<sequence length="999" mass="109807">MGVYEGDNPLEKSPLALFIIQMLIVVIVSKALSYFFKFIKQPSVIAEVLTGILLGPSVMGFVPGFTETIFPTSSIPTFKVIAYLGLILFMFLIGLELDLSIMQSNIKGSTLICITAMVVPFGLGVGAAGYLYHELPMAKSATFVTFMLFVGVAVSITAFPVLARILTNQDLTRSKVGVVALSSAAIDDVAAWLLLAVVVSIAGSSGLLIALYTLLVFVGYVLVMLIIVRPILTWLSKTVNSHNTMKHEFVILILALLFISAWVTDMIGVHSMFGGFLLGVITPRNHLVALRITERVEELIMIILLPLYFTYLGLKTDLSTINSHQAGVSVVLIILASMIGKIGGAAAAARLLRNSWRESLTIGFLLNTKGLVELVVLNVGLDIGVLTNQVFAIFMIMALWNTFLTTPAVWLLWTRREKQHNPKRVKRSGYSVLVCIQEARTGVSMVTIAGALAKAHAKGTNSRRKPQVKAIHLKEISERPSTYFFALRLDKSDVVEFARQRALMLGVNFKVTARTSADLATDLIKAANSRVRDLVVIGWNRHQQFDRINEGGRRAHQLMQHIQAPIGILVDNGRLRHRTNVERVLFVYSFHAFEKAAVKVALELAQDPKVHLTIIVPRQAAHHDHLQQRHNSPDFTTIDGLLQMRQRAESDTAASTSDDDNQAHHKNDKSDGGAKPTKKKGPAWYEYFDIVFLMRLLVRIVQAAWRRLVAPGSGTAAGQRRAAAHASRSPMTVSLPRRPSKDDLEMAEQHTPYHTTSPTQADESGDGHGVGLASAFSAEQKRAEEQLMETFDGVQALVHARSANMSLIVSESDDVLAEALDQEAKHVYQMIVIGNERKWSRTHQHVHHLNLHRHHLPHIHFGGRRGRGQSADSNSSAEGNLEHGQTDNADYDDDADGEFVNGGDEHDGSVHFSDLVGSSTTSLLVVHPPLEAQECVRGPGWLPKWLRGGCQERTGRQGGEVDDDEAREAGDMAADDEHDLASNSKGLDVEQGRSCDTKE</sequence>
<dbReference type="AlphaFoldDB" id="L8H7S3"/>
<keyword evidence="11" id="KW-1185">Reference proteome</keyword>
<dbReference type="GO" id="GO:1902600">
    <property type="term" value="P:proton transmembrane transport"/>
    <property type="evidence" value="ECO:0007669"/>
    <property type="project" value="InterPro"/>
</dbReference>
<dbReference type="GO" id="GO:0015297">
    <property type="term" value="F:antiporter activity"/>
    <property type="evidence" value="ECO:0007669"/>
    <property type="project" value="InterPro"/>
</dbReference>
<feature type="compositionally biased region" description="Low complexity" evidence="7">
    <location>
        <begin position="712"/>
        <end position="729"/>
    </location>
</feature>
<feature type="transmembrane region" description="Helical" evidence="8">
    <location>
        <begin position="78"/>
        <end position="99"/>
    </location>
</feature>
<dbReference type="GO" id="GO:0016020">
    <property type="term" value="C:membrane"/>
    <property type="evidence" value="ECO:0007669"/>
    <property type="project" value="UniProtKB-SubCell"/>
</dbReference>
<proteinExistence type="predicted"/>
<feature type="domain" description="Cation/H+ exchanger transmembrane" evidence="9">
    <location>
        <begin position="29"/>
        <end position="405"/>
    </location>
</feature>
<reference evidence="10 11" key="1">
    <citation type="journal article" date="2013" name="Genome Biol.">
        <title>Genome of Acanthamoeba castellanii highlights extensive lateral gene transfer and early evolution of tyrosine kinase signaling.</title>
        <authorList>
            <person name="Clarke M."/>
            <person name="Lohan A.J."/>
            <person name="Liu B."/>
            <person name="Lagkouvardos I."/>
            <person name="Roy S."/>
            <person name="Zafar N."/>
            <person name="Bertelli C."/>
            <person name="Schilde C."/>
            <person name="Kianianmomeni A."/>
            <person name="Burglin T.R."/>
            <person name="Frech C."/>
            <person name="Turcotte B."/>
            <person name="Kopec K.O."/>
            <person name="Synnott J.M."/>
            <person name="Choo C."/>
            <person name="Paponov I."/>
            <person name="Finkler A."/>
            <person name="Soon Heng Tan C."/>
            <person name="Hutchins A.P."/>
            <person name="Weinmeier T."/>
            <person name="Rattei T."/>
            <person name="Chu J.S."/>
            <person name="Gimenez G."/>
            <person name="Irimia M."/>
            <person name="Rigden D.J."/>
            <person name="Fitzpatrick D.A."/>
            <person name="Lorenzo-Morales J."/>
            <person name="Bateman A."/>
            <person name="Chiu C.H."/>
            <person name="Tang P."/>
            <person name="Hegemann P."/>
            <person name="Fromm H."/>
            <person name="Raoult D."/>
            <person name="Greub G."/>
            <person name="Miranda-Saavedra D."/>
            <person name="Chen N."/>
            <person name="Nash P."/>
            <person name="Ginger M.L."/>
            <person name="Horn M."/>
            <person name="Schaap P."/>
            <person name="Caler L."/>
            <person name="Loftus B."/>
        </authorList>
    </citation>
    <scope>NUCLEOTIDE SEQUENCE [LARGE SCALE GENOMIC DNA]</scope>
    <source>
        <strain evidence="10 11">Neff</strain>
    </source>
</reference>
<feature type="transmembrane region" description="Helical" evidence="8">
    <location>
        <begin position="15"/>
        <end position="36"/>
    </location>
</feature>
<feature type="compositionally biased region" description="Basic and acidic residues" evidence="7">
    <location>
        <begin position="661"/>
        <end position="672"/>
    </location>
</feature>
<dbReference type="Proteomes" id="UP000011083">
    <property type="component" value="Unassembled WGS sequence"/>
</dbReference>
<dbReference type="SMR" id="L8H7S3"/>
<feature type="compositionally biased region" description="Basic and acidic residues" evidence="7">
    <location>
        <begin position="987"/>
        <end position="999"/>
    </location>
</feature>
<evidence type="ECO:0000256" key="6">
    <source>
        <dbReference type="ARBA" id="ARBA00023136"/>
    </source>
</evidence>
<keyword evidence="5" id="KW-0406">Ion transport</keyword>
<feature type="compositionally biased region" description="Basic residues" evidence="7">
    <location>
        <begin position="858"/>
        <end position="867"/>
    </location>
</feature>
<dbReference type="KEGG" id="acan:ACA1_285190"/>
<feature type="compositionally biased region" description="Polar residues" evidence="7">
    <location>
        <begin position="752"/>
        <end position="762"/>
    </location>
</feature>
<evidence type="ECO:0000313" key="11">
    <source>
        <dbReference type="Proteomes" id="UP000011083"/>
    </source>
</evidence>
<keyword evidence="2" id="KW-0813">Transport</keyword>
<evidence type="ECO:0000256" key="1">
    <source>
        <dbReference type="ARBA" id="ARBA00004141"/>
    </source>
</evidence>
<evidence type="ECO:0000313" key="10">
    <source>
        <dbReference type="EMBL" id="ELR21180.1"/>
    </source>
</evidence>
<evidence type="ECO:0000259" key="9">
    <source>
        <dbReference type="Pfam" id="PF00999"/>
    </source>
</evidence>
<dbReference type="PANTHER" id="PTHR32468">
    <property type="entry name" value="CATION/H + ANTIPORTER"/>
    <property type="match status" value="1"/>
</dbReference>
<keyword evidence="3 8" id="KW-0812">Transmembrane</keyword>
<dbReference type="Pfam" id="PF00999">
    <property type="entry name" value="Na_H_Exchanger"/>
    <property type="match status" value="1"/>
</dbReference>
<accession>L8H7S3</accession>
<evidence type="ECO:0000256" key="8">
    <source>
        <dbReference type="SAM" id="Phobius"/>
    </source>
</evidence>
<feature type="transmembrane region" description="Helical" evidence="8">
    <location>
        <begin position="326"/>
        <end position="349"/>
    </location>
</feature>
<feature type="transmembrane region" description="Helical" evidence="8">
    <location>
        <begin position="249"/>
        <end position="278"/>
    </location>
</feature>
<dbReference type="EMBL" id="KB007908">
    <property type="protein sequence ID" value="ELR21180.1"/>
    <property type="molecule type" value="Genomic_DNA"/>
</dbReference>
<feature type="transmembrane region" description="Helical" evidence="8">
    <location>
        <begin position="178"/>
        <end position="201"/>
    </location>
</feature>
<feature type="transmembrane region" description="Helical" evidence="8">
    <location>
        <begin position="298"/>
        <end position="314"/>
    </location>
</feature>
<feature type="transmembrane region" description="Helical" evidence="8">
    <location>
        <begin position="207"/>
        <end position="228"/>
    </location>
</feature>
<keyword evidence="6 8" id="KW-0472">Membrane</keyword>
<organism evidence="10 11">
    <name type="scientific">Acanthamoeba castellanii (strain ATCC 30010 / Neff)</name>
    <dbReference type="NCBI Taxonomy" id="1257118"/>
    <lineage>
        <taxon>Eukaryota</taxon>
        <taxon>Amoebozoa</taxon>
        <taxon>Discosea</taxon>
        <taxon>Longamoebia</taxon>
        <taxon>Centramoebida</taxon>
        <taxon>Acanthamoebidae</taxon>
        <taxon>Acanthamoeba</taxon>
    </lineage>
</organism>
<protein>
    <submittedName>
        <fullName evidence="10">Transporter, monovalent cation:proton antiporter2 (CPA2) family protein</fullName>
    </submittedName>
</protein>
<dbReference type="GeneID" id="14922060"/>
<dbReference type="InterPro" id="IPR006153">
    <property type="entry name" value="Cation/H_exchanger_TM"/>
</dbReference>
<dbReference type="PANTHER" id="PTHR32468:SF0">
    <property type="entry name" value="K(+)_H(+) ANTIPORTER 1"/>
    <property type="match status" value="1"/>
</dbReference>
<dbReference type="RefSeq" id="XP_004344923.1">
    <property type="nucleotide sequence ID" value="XM_004344873.1"/>
</dbReference>
<evidence type="ECO:0000256" key="2">
    <source>
        <dbReference type="ARBA" id="ARBA00022448"/>
    </source>
</evidence>
<comment type="subcellular location">
    <subcellularLocation>
        <location evidence="1">Membrane</location>
        <topology evidence="1">Multi-pass membrane protein</topology>
    </subcellularLocation>
</comment>
<feature type="transmembrane region" description="Helical" evidence="8">
    <location>
        <begin position="111"/>
        <end position="132"/>
    </location>
</feature>
<feature type="transmembrane region" description="Helical" evidence="8">
    <location>
        <begin position="390"/>
        <end position="413"/>
    </location>
</feature>
<dbReference type="OrthoDB" id="2687058at2759"/>
<feature type="transmembrane region" description="Helical" evidence="8">
    <location>
        <begin position="144"/>
        <end position="166"/>
    </location>
</feature>
<feature type="region of interest" description="Disordered" evidence="7">
    <location>
        <begin position="952"/>
        <end position="999"/>
    </location>
</feature>
<dbReference type="InterPro" id="IPR038770">
    <property type="entry name" value="Na+/solute_symporter_sf"/>
</dbReference>
<feature type="region of interest" description="Disordered" evidence="7">
    <location>
        <begin position="858"/>
        <end position="913"/>
    </location>
</feature>